<feature type="signal peptide" evidence="1">
    <location>
        <begin position="1"/>
        <end position="27"/>
    </location>
</feature>
<gene>
    <name evidence="3" type="primary">107365673</name>
</gene>
<keyword evidence="4" id="KW-1185">Reference proteome</keyword>
<dbReference type="KEGG" id="tut:107365673"/>
<keyword evidence="1" id="KW-0732">Signal</keyword>
<dbReference type="InterPro" id="IPR002223">
    <property type="entry name" value="Kunitz_BPTI"/>
</dbReference>
<feature type="chain" id="PRO_5004580521" description="BPTI/Kunitz inhibitor domain-containing protein" evidence="1">
    <location>
        <begin position="28"/>
        <end position="340"/>
    </location>
</feature>
<dbReference type="InterPro" id="IPR001007">
    <property type="entry name" value="VWF_dom"/>
</dbReference>
<dbReference type="SMART" id="SM00214">
    <property type="entry name" value="VWC"/>
    <property type="match status" value="1"/>
</dbReference>
<feature type="domain" description="BPTI/Kunitz inhibitor" evidence="2">
    <location>
        <begin position="240"/>
        <end position="290"/>
    </location>
</feature>
<dbReference type="STRING" id="32264.T1JQM0"/>
<accession>T1JQM0</accession>
<sequence>MIYQHLLTIPLLFSFAASTSISGPANCENCPELKFTHHYAARGCNPILRVGCPNCVERFECPSIQREANKCYYGGESYDIDRDIRVPNPCNRCRCHGSVTANMEAEISCAHVECPEIFSPPDADIINQTCYYSFRPGQCCGEKRCPRDLSDPKPMVTCSYEGKTYMEGQQIELPDCYTCSCTSEFNPMNVKNNPACHKHTCYFNTKMLDDGCLPVYLPSGCCYSQFHCPSPSLEMRREHCKQAHYYGYCEQNVTSYHFDTATNQCLPFTYSGCGGSINTFDTLKQCTDYCTAPDPIRPAPIPGKCYFDGVNYDIGSKLVTEATFNCTCSLPPDFTCVLNF</sequence>
<reference evidence="3" key="2">
    <citation type="submission" date="2015-06" db="UniProtKB">
        <authorList>
            <consortium name="EnsemblMetazoa"/>
        </authorList>
    </citation>
    <scope>IDENTIFICATION</scope>
</reference>
<dbReference type="CDD" id="cd00109">
    <property type="entry name" value="Kunitz-type"/>
    <property type="match status" value="1"/>
</dbReference>
<dbReference type="OrthoDB" id="6516691at2759"/>
<dbReference type="OMA" id="CINTYEL"/>
<protein>
    <recommendedName>
        <fullName evidence="2">BPTI/Kunitz inhibitor domain-containing protein</fullName>
    </recommendedName>
</protein>
<evidence type="ECO:0000313" key="4">
    <source>
        <dbReference type="Proteomes" id="UP000015104"/>
    </source>
</evidence>
<dbReference type="Proteomes" id="UP000015104">
    <property type="component" value="Unassembled WGS sequence"/>
</dbReference>
<dbReference type="SUPFAM" id="SSF57362">
    <property type="entry name" value="BPTI-like"/>
    <property type="match status" value="1"/>
</dbReference>
<evidence type="ECO:0000259" key="2">
    <source>
        <dbReference type="PROSITE" id="PS50279"/>
    </source>
</evidence>
<dbReference type="EMBL" id="CAEY01000437">
    <property type="status" value="NOT_ANNOTATED_CDS"/>
    <property type="molecule type" value="Genomic_DNA"/>
</dbReference>
<dbReference type="eggNOG" id="ENOG502S4PC">
    <property type="taxonomic scope" value="Eukaryota"/>
</dbReference>
<evidence type="ECO:0000256" key="1">
    <source>
        <dbReference type="SAM" id="SignalP"/>
    </source>
</evidence>
<proteinExistence type="predicted"/>
<dbReference type="AlphaFoldDB" id="T1JQM0"/>
<dbReference type="PROSITE" id="PS00280">
    <property type="entry name" value="BPTI_KUNITZ_1"/>
    <property type="match status" value="1"/>
</dbReference>
<dbReference type="PROSITE" id="PS50279">
    <property type="entry name" value="BPTI_KUNITZ_2"/>
    <property type="match status" value="1"/>
</dbReference>
<dbReference type="HOGENOM" id="CLU_817173_0_0_1"/>
<dbReference type="Gene3D" id="4.10.410.10">
    <property type="entry name" value="Pancreatic trypsin inhibitor Kunitz domain"/>
    <property type="match status" value="1"/>
</dbReference>
<organism evidence="3 4">
    <name type="scientific">Tetranychus urticae</name>
    <name type="common">Two-spotted spider mite</name>
    <dbReference type="NCBI Taxonomy" id="32264"/>
    <lineage>
        <taxon>Eukaryota</taxon>
        <taxon>Metazoa</taxon>
        <taxon>Ecdysozoa</taxon>
        <taxon>Arthropoda</taxon>
        <taxon>Chelicerata</taxon>
        <taxon>Arachnida</taxon>
        <taxon>Acari</taxon>
        <taxon>Acariformes</taxon>
        <taxon>Trombidiformes</taxon>
        <taxon>Prostigmata</taxon>
        <taxon>Eleutherengona</taxon>
        <taxon>Raphignathae</taxon>
        <taxon>Tetranychoidea</taxon>
        <taxon>Tetranychidae</taxon>
        <taxon>Tetranychus</taxon>
    </lineage>
</organism>
<name>T1JQM0_TETUR</name>
<dbReference type="SMART" id="SM00131">
    <property type="entry name" value="KU"/>
    <property type="match status" value="1"/>
</dbReference>
<dbReference type="InterPro" id="IPR020901">
    <property type="entry name" value="Prtase_inh_Kunz-CS"/>
</dbReference>
<dbReference type="Pfam" id="PF00014">
    <property type="entry name" value="Kunitz_BPTI"/>
    <property type="match status" value="1"/>
</dbReference>
<evidence type="ECO:0000313" key="3">
    <source>
        <dbReference type="EnsemblMetazoa" id="tetur01g03690.1"/>
    </source>
</evidence>
<dbReference type="GO" id="GO:0004867">
    <property type="term" value="F:serine-type endopeptidase inhibitor activity"/>
    <property type="evidence" value="ECO:0007669"/>
    <property type="project" value="InterPro"/>
</dbReference>
<dbReference type="InterPro" id="IPR036880">
    <property type="entry name" value="Kunitz_BPTI_sf"/>
</dbReference>
<reference evidence="4" key="1">
    <citation type="submission" date="2011-08" db="EMBL/GenBank/DDBJ databases">
        <authorList>
            <person name="Rombauts S."/>
        </authorList>
    </citation>
    <scope>NUCLEOTIDE SEQUENCE</scope>
    <source>
        <strain evidence="4">London</strain>
    </source>
</reference>
<dbReference type="EnsemblMetazoa" id="tetur01g03690.1">
    <property type="protein sequence ID" value="tetur01g03690.1"/>
    <property type="gene ID" value="tetur01g03690"/>
</dbReference>